<accession>A0ABP1G9U9</accession>
<keyword evidence="6" id="KW-1185">Reference proteome</keyword>
<proteinExistence type="inferred from homology"/>
<evidence type="ECO:0000256" key="2">
    <source>
        <dbReference type="SAM" id="Phobius"/>
    </source>
</evidence>
<dbReference type="EMBL" id="CAXHTA020000017">
    <property type="protein sequence ID" value="CAL5227334.1"/>
    <property type="molecule type" value="Genomic_DNA"/>
</dbReference>
<keyword evidence="2" id="KW-1133">Transmembrane helix</keyword>
<sequence length="444" mass="50013">MDFLRDELGLQDLQNAVWQHMHLLPALAAYMALAALCMYWLFRRQRPVYLLNYSVYKPPDSWKATHKSFLDNSVGCGFTEESMAFQTKMVANGGLGQETYLPNGVNFVPADISMATARKEAEMVLFESVSEALRESNMHPRQVDIVIVNCSLFNPTPSLSAMVVNHFGMRPDIKSYNLSGMGCSAGIISIGLARELLQVYPNQNCLVLSTENITQNWYFGNERSMLIPNCLFRVGGAAMVLSNKSTDYWRAKYELQHVVRTHVGADDASYNCVIQQEDAAGKVGVFLSKELMNIAARSLKANITTLGPLVLPWTEQARFLANFFCRKVLGMKMKAYLPDFNQAFEHFCIHTGGRGVIDGMEKQLNLSRESMQPTRDALYRFGNVSSSSIWYVLANIETKQGVKRGDRVWQIAFGSGFKCNSAVWRAMRNVDTRHEAWLDLPKSE</sequence>
<keyword evidence="2" id="KW-0472">Membrane</keyword>
<evidence type="ECO:0000313" key="6">
    <source>
        <dbReference type="Proteomes" id="UP001497392"/>
    </source>
</evidence>
<comment type="pathway">
    <text evidence="1">Lipid metabolism; fatty acid biosynthesis.</text>
</comment>
<keyword evidence="2" id="KW-0812">Transmembrane</keyword>
<dbReference type="SUPFAM" id="SSF53901">
    <property type="entry name" value="Thiolase-like"/>
    <property type="match status" value="2"/>
</dbReference>
<comment type="caution">
    <text evidence="5">The sequence shown here is derived from an EMBL/GenBank/DDBJ whole genome shotgun (WGS) entry which is preliminary data.</text>
</comment>
<dbReference type="InterPro" id="IPR016039">
    <property type="entry name" value="Thiolase-like"/>
</dbReference>
<dbReference type="Gene3D" id="3.40.47.10">
    <property type="match status" value="1"/>
</dbReference>
<dbReference type="PIRSF" id="PIRSF036417">
    <property type="entry name" value="3-ktacl-CoA_syn"/>
    <property type="match status" value="1"/>
</dbReference>
<evidence type="ECO:0000259" key="4">
    <source>
        <dbReference type="Pfam" id="PF08392"/>
    </source>
</evidence>
<protein>
    <recommendedName>
        <fullName evidence="1">3-ketoacyl-CoA synthase</fullName>
        <ecNumber evidence="1">2.3.1.-</ecNumber>
    </recommendedName>
</protein>
<organism evidence="5 6">
    <name type="scientific">Coccomyxa viridis</name>
    <dbReference type="NCBI Taxonomy" id="1274662"/>
    <lineage>
        <taxon>Eukaryota</taxon>
        <taxon>Viridiplantae</taxon>
        <taxon>Chlorophyta</taxon>
        <taxon>core chlorophytes</taxon>
        <taxon>Trebouxiophyceae</taxon>
        <taxon>Trebouxiophyceae incertae sedis</taxon>
        <taxon>Coccomyxaceae</taxon>
        <taxon>Coccomyxa</taxon>
    </lineage>
</organism>
<feature type="transmembrane region" description="Helical" evidence="2">
    <location>
        <begin position="20"/>
        <end position="42"/>
    </location>
</feature>
<dbReference type="Pfam" id="PF08392">
    <property type="entry name" value="FAE1_CUT1_RppA"/>
    <property type="match status" value="1"/>
</dbReference>
<dbReference type="Pfam" id="PF02797">
    <property type="entry name" value="Chal_sti_synt_C"/>
    <property type="match status" value="1"/>
</dbReference>
<dbReference type="Proteomes" id="UP001497392">
    <property type="component" value="Unassembled WGS sequence"/>
</dbReference>
<keyword evidence="1" id="KW-0012">Acyltransferase</keyword>
<keyword evidence="1" id="KW-0808">Transferase</keyword>
<dbReference type="CDD" id="cd00831">
    <property type="entry name" value="CHS_like"/>
    <property type="match status" value="1"/>
</dbReference>
<dbReference type="InterPro" id="IPR012392">
    <property type="entry name" value="3-ktacl-CoA_syn"/>
</dbReference>
<feature type="domain" description="FAE" evidence="4">
    <location>
        <begin position="42"/>
        <end position="328"/>
    </location>
</feature>
<dbReference type="EC" id="2.3.1.-" evidence="1"/>
<evidence type="ECO:0000259" key="3">
    <source>
        <dbReference type="Pfam" id="PF02797"/>
    </source>
</evidence>
<name>A0ABP1G9U9_9CHLO</name>
<dbReference type="InterPro" id="IPR012328">
    <property type="entry name" value="Chalcone/stilbene_synt_C"/>
</dbReference>
<comment type="similarity">
    <text evidence="1">Belongs to the thiolase-like superfamily. Chalcone/stilbene synthases family.</text>
</comment>
<dbReference type="PANTHER" id="PTHR31561">
    <property type="entry name" value="3-KETOACYL-COA SYNTHASE"/>
    <property type="match status" value="1"/>
</dbReference>
<evidence type="ECO:0000313" key="5">
    <source>
        <dbReference type="EMBL" id="CAL5227334.1"/>
    </source>
</evidence>
<dbReference type="InterPro" id="IPR013601">
    <property type="entry name" value="FAE1_typ3_polyketide_synth"/>
</dbReference>
<gene>
    <name evidence="5" type="primary">g10276</name>
    <name evidence="5" type="ORF">VP750_LOCUS9240</name>
</gene>
<feature type="domain" description="Chalcone/stilbene synthase C-terminal" evidence="3">
    <location>
        <begin position="337"/>
        <end position="425"/>
    </location>
</feature>
<evidence type="ECO:0000256" key="1">
    <source>
        <dbReference type="PIRNR" id="PIRNR036417"/>
    </source>
</evidence>
<reference evidence="5 6" key="1">
    <citation type="submission" date="2024-06" db="EMBL/GenBank/DDBJ databases">
        <authorList>
            <person name="Kraege A."/>
            <person name="Thomma B."/>
        </authorList>
    </citation>
    <scope>NUCLEOTIDE SEQUENCE [LARGE SCALE GENOMIC DNA]</scope>
</reference>